<dbReference type="Proteomes" id="UP000683360">
    <property type="component" value="Unassembled WGS sequence"/>
</dbReference>
<reference evidence="1" key="1">
    <citation type="submission" date="2021-03" db="EMBL/GenBank/DDBJ databases">
        <authorList>
            <person name="Bekaert M."/>
        </authorList>
    </citation>
    <scope>NUCLEOTIDE SEQUENCE</scope>
</reference>
<name>A0A8S3RWN1_MYTED</name>
<keyword evidence="2" id="KW-1185">Reference proteome</keyword>
<dbReference type="EMBL" id="CAJPWZ010001257">
    <property type="protein sequence ID" value="CAG2211201.1"/>
    <property type="molecule type" value="Genomic_DNA"/>
</dbReference>
<organism evidence="1 2">
    <name type="scientific">Mytilus edulis</name>
    <name type="common">Blue mussel</name>
    <dbReference type="NCBI Taxonomy" id="6550"/>
    <lineage>
        <taxon>Eukaryota</taxon>
        <taxon>Metazoa</taxon>
        <taxon>Spiralia</taxon>
        <taxon>Lophotrochozoa</taxon>
        <taxon>Mollusca</taxon>
        <taxon>Bivalvia</taxon>
        <taxon>Autobranchia</taxon>
        <taxon>Pteriomorphia</taxon>
        <taxon>Mytilida</taxon>
        <taxon>Mytiloidea</taxon>
        <taxon>Mytilidae</taxon>
        <taxon>Mytilinae</taxon>
        <taxon>Mytilus</taxon>
    </lineage>
</organism>
<evidence type="ECO:0000313" key="2">
    <source>
        <dbReference type="Proteomes" id="UP000683360"/>
    </source>
</evidence>
<dbReference type="SUPFAM" id="SSF55486">
    <property type="entry name" value="Metalloproteases ('zincins'), catalytic domain"/>
    <property type="match status" value="1"/>
</dbReference>
<dbReference type="OrthoDB" id="6132182at2759"/>
<dbReference type="AlphaFoldDB" id="A0A8S3RWN1"/>
<dbReference type="InterPro" id="IPR024079">
    <property type="entry name" value="MetalloPept_cat_dom_sf"/>
</dbReference>
<dbReference type="GO" id="GO:0008237">
    <property type="term" value="F:metallopeptidase activity"/>
    <property type="evidence" value="ECO:0007669"/>
    <property type="project" value="InterPro"/>
</dbReference>
<gene>
    <name evidence="1" type="ORF">MEDL_25383</name>
</gene>
<protein>
    <submittedName>
        <fullName evidence="1">Uncharacterized protein</fullName>
    </submittedName>
</protein>
<dbReference type="Gene3D" id="3.40.390.10">
    <property type="entry name" value="Collagenase (Catalytic Domain)"/>
    <property type="match status" value="1"/>
</dbReference>
<proteinExistence type="predicted"/>
<sequence length="303" mass="34518">MVCSEIVQHFEYQSYCNYYHFTVLINCSQAAFPKHEAYDSSTVPRHHLSNRVRTKYVGYKGKIYNRRSPSTIKVTATISVSQAAHDKAVKHIERMVKHMPAYIFRAIADNGSGVGIFSRNEKITVFPENYLLKNKANCGRSCSGSCMLTCTTDGRKLEDLDGVTNTLSAVREDRILCTNGPDAENVLVHEFAHQVYNYMPDGDHESIKEIYNHAKQHWIWYADSYAMSNPTEYWAEATQAFFHVTNRTDVTGGLNMCNFGQYVCRTESEGRKHIQSRDPLLFDFLSKIYTNNQPNISSGLTTC</sequence>
<comment type="caution">
    <text evidence="1">The sequence shown here is derived from an EMBL/GenBank/DDBJ whole genome shotgun (WGS) entry which is preliminary data.</text>
</comment>
<evidence type="ECO:0000313" key="1">
    <source>
        <dbReference type="EMBL" id="CAG2211201.1"/>
    </source>
</evidence>
<accession>A0A8S3RWN1</accession>